<evidence type="ECO:0000259" key="12">
    <source>
        <dbReference type="Pfam" id="PF02771"/>
    </source>
</evidence>
<dbReference type="InterPro" id="IPR006091">
    <property type="entry name" value="Acyl-CoA_Oxase/DH_mid-dom"/>
</dbReference>
<dbReference type="InterPro" id="IPR009100">
    <property type="entry name" value="AcylCoA_DH/oxidase_NM_dom_sf"/>
</dbReference>
<evidence type="ECO:0000256" key="8">
    <source>
        <dbReference type="ARBA" id="ARBA00069043"/>
    </source>
</evidence>
<comment type="caution">
    <text evidence="14">The sequence shown here is derived from an EMBL/GenBank/DDBJ whole genome shotgun (WGS) entry which is preliminary data.</text>
</comment>
<dbReference type="InterPro" id="IPR013786">
    <property type="entry name" value="AcylCoA_DH/ox_N"/>
</dbReference>
<dbReference type="SUPFAM" id="SSF47203">
    <property type="entry name" value="Acyl-CoA dehydrogenase C-terminal domain-like"/>
    <property type="match status" value="1"/>
</dbReference>
<evidence type="ECO:0000256" key="1">
    <source>
        <dbReference type="ARBA" id="ARBA00001974"/>
    </source>
</evidence>
<feature type="domain" description="Acyl-CoA dehydrogenase/oxidase N-terminal" evidence="12">
    <location>
        <begin position="37"/>
        <end position="155"/>
    </location>
</feature>
<dbReference type="GO" id="GO:0003995">
    <property type="term" value="F:acyl-CoA dehydrogenase activity"/>
    <property type="evidence" value="ECO:0007669"/>
    <property type="project" value="InterPro"/>
</dbReference>
<dbReference type="EMBL" id="SHBP01000004">
    <property type="protein sequence ID" value="RZO20410.1"/>
    <property type="molecule type" value="Genomic_DNA"/>
</dbReference>
<dbReference type="Pfam" id="PF12806">
    <property type="entry name" value="Acyl-CoA_dh_C"/>
    <property type="match status" value="1"/>
</dbReference>
<keyword evidence="9" id="KW-0560">Oxidoreductase</keyword>
<proteinExistence type="inferred from homology"/>
<evidence type="ECO:0000259" key="10">
    <source>
        <dbReference type="Pfam" id="PF00441"/>
    </source>
</evidence>
<dbReference type="PANTHER" id="PTHR42803">
    <property type="entry name" value="ACYL-COA DEHYDROGENASE"/>
    <property type="match status" value="1"/>
</dbReference>
<comment type="function">
    <text evidence="6">Involved in the assimilation of dimethylsulphoniopropionate (DMSP), an important compound in the fixation of carbon in marine phytoplankton, by mediating the conversion of 3-(methylthio)propanoyl-CoA (MMPA-CoA) to 3-(methylthio)acryloyl-CoA (MTA-CoA).</text>
</comment>
<name>A0A520MGS4_9GAMM</name>
<dbReference type="FunFam" id="2.40.110.10:FF:000031">
    <property type="entry name" value="Acyl-CoA dehydrogenase, putative"/>
    <property type="match status" value="1"/>
</dbReference>
<dbReference type="InterPro" id="IPR036250">
    <property type="entry name" value="AcylCo_DH-like_C"/>
</dbReference>
<evidence type="ECO:0000313" key="15">
    <source>
        <dbReference type="Proteomes" id="UP000315889"/>
    </source>
</evidence>
<evidence type="ECO:0000256" key="7">
    <source>
        <dbReference type="ARBA" id="ARBA00066694"/>
    </source>
</evidence>
<dbReference type="PROSITE" id="PS00073">
    <property type="entry name" value="ACYL_COA_DH_2"/>
    <property type="match status" value="1"/>
</dbReference>
<evidence type="ECO:0000256" key="3">
    <source>
        <dbReference type="ARBA" id="ARBA00022630"/>
    </source>
</evidence>
<organism evidence="14 15">
    <name type="scientific">SAR92 clade bacterium</name>
    <dbReference type="NCBI Taxonomy" id="2315479"/>
    <lineage>
        <taxon>Bacteria</taxon>
        <taxon>Pseudomonadati</taxon>
        <taxon>Pseudomonadota</taxon>
        <taxon>Gammaproteobacteria</taxon>
        <taxon>Cellvibrionales</taxon>
        <taxon>Porticoccaceae</taxon>
        <taxon>SAR92 clade</taxon>
    </lineage>
</organism>
<evidence type="ECO:0000259" key="11">
    <source>
        <dbReference type="Pfam" id="PF02770"/>
    </source>
</evidence>
<dbReference type="InterPro" id="IPR052166">
    <property type="entry name" value="Diverse_Acyl-CoA_DH"/>
</dbReference>
<reference evidence="14 15" key="1">
    <citation type="submission" date="2019-02" db="EMBL/GenBank/DDBJ databases">
        <title>Prokaryotic population dynamics and viral predation in marine succession experiment using metagenomics: the confinement effect.</title>
        <authorList>
            <person name="Haro-Moreno J.M."/>
            <person name="Rodriguez-Valera F."/>
            <person name="Lopez-Perez M."/>
        </authorList>
    </citation>
    <scope>NUCLEOTIDE SEQUENCE [LARGE SCALE GENOMIC DNA]</scope>
    <source>
        <strain evidence="14">MED-G170</strain>
    </source>
</reference>
<gene>
    <name evidence="14" type="ORF">EVB03_03885</name>
</gene>
<dbReference type="SUPFAM" id="SSF56645">
    <property type="entry name" value="Acyl-CoA dehydrogenase NM domain-like"/>
    <property type="match status" value="1"/>
</dbReference>
<dbReference type="InterPro" id="IPR025878">
    <property type="entry name" value="Acyl-CoA_dh-like_C_dom"/>
</dbReference>
<comment type="similarity">
    <text evidence="2 9">Belongs to the acyl-CoA dehydrogenase family.</text>
</comment>
<evidence type="ECO:0000313" key="14">
    <source>
        <dbReference type="EMBL" id="RZO20410.1"/>
    </source>
</evidence>
<dbReference type="GO" id="GO:0050660">
    <property type="term" value="F:flavin adenine dinucleotide binding"/>
    <property type="evidence" value="ECO:0007669"/>
    <property type="project" value="InterPro"/>
</dbReference>
<comment type="cofactor">
    <cofactor evidence="1 9">
        <name>FAD</name>
        <dbReference type="ChEBI" id="CHEBI:57692"/>
    </cofactor>
</comment>
<evidence type="ECO:0000256" key="2">
    <source>
        <dbReference type="ARBA" id="ARBA00009347"/>
    </source>
</evidence>
<accession>A0A520MGS4</accession>
<protein>
    <recommendedName>
        <fullName evidence="8">3-methylmercaptopropionyl-CoA dehydrogenase</fullName>
        <ecNumber evidence="7">1.3.99.41</ecNumber>
    </recommendedName>
</protein>
<dbReference type="EC" id="1.3.99.41" evidence="7"/>
<dbReference type="InterPro" id="IPR009075">
    <property type="entry name" value="AcylCo_DH/oxidase_C"/>
</dbReference>
<comment type="catalytic activity">
    <reaction evidence="5">
        <text>3-(methylsulfanyl)propanoyl-CoA + oxidized [electron-transfer flavoprotein] + H(+) = 3-(methylsulfanyl)acryloyl-CoA + reduced [electron-transfer flavoprotein]</text>
        <dbReference type="Rhea" id="RHEA:52612"/>
        <dbReference type="Rhea" id="RHEA-COMP:10685"/>
        <dbReference type="Rhea" id="RHEA-COMP:10686"/>
        <dbReference type="ChEBI" id="CHEBI:15378"/>
        <dbReference type="ChEBI" id="CHEBI:57692"/>
        <dbReference type="ChEBI" id="CHEBI:58307"/>
        <dbReference type="ChEBI" id="CHEBI:82815"/>
        <dbReference type="ChEBI" id="CHEBI:84994"/>
        <dbReference type="EC" id="1.3.99.41"/>
    </reaction>
    <physiologicalReaction direction="left-to-right" evidence="5">
        <dbReference type="Rhea" id="RHEA:52613"/>
    </physiologicalReaction>
</comment>
<dbReference type="Pfam" id="PF02770">
    <property type="entry name" value="Acyl-CoA_dh_M"/>
    <property type="match status" value="1"/>
</dbReference>
<evidence type="ECO:0000256" key="6">
    <source>
        <dbReference type="ARBA" id="ARBA00058683"/>
    </source>
</evidence>
<evidence type="ECO:0000256" key="5">
    <source>
        <dbReference type="ARBA" id="ARBA00051388"/>
    </source>
</evidence>
<dbReference type="Gene3D" id="1.20.140.10">
    <property type="entry name" value="Butyryl-CoA Dehydrogenase, subunit A, domain 3"/>
    <property type="match status" value="1"/>
</dbReference>
<dbReference type="InterPro" id="IPR037069">
    <property type="entry name" value="AcylCoA_DH/ox_N_sf"/>
</dbReference>
<evidence type="ECO:0000256" key="9">
    <source>
        <dbReference type="RuleBase" id="RU362125"/>
    </source>
</evidence>
<keyword evidence="4 9" id="KW-0274">FAD</keyword>
<feature type="domain" description="Acyl-CoA dehydrogenase/oxidase C-terminal" evidence="10">
    <location>
        <begin position="283"/>
        <end position="451"/>
    </location>
</feature>
<feature type="domain" description="Acyl-CoA oxidase/dehydrogenase middle" evidence="11">
    <location>
        <begin position="161"/>
        <end position="268"/>
    </location>
</feature>
<dbReference type="Pfam" id="PF02771">
    <property type="entry name" value="Acyl-CoA_dh_N"/>
    <property type="match status" value="1"/>
</dbReference>
<dbReference type="Gene3D" id="2.40.110.10">
    <property type="entry name" value="Butyryl-CoA Dehydrogenase, subunit A, domain 2"/>
    <property type="match status" value="1"/>
</dbReference>
<dbReference type="AlphaFoldDB" id="A0A520MGS4"/>
<dbReference type="PANTHER" id="PTHR42803:SF3">
    <property type="entry name" value="ACYL-COA DEHYDROGENASE-RELATED"/>
    <property type="match status" value="1"/>
</dbReference>
<feature type="domain" description="Acetyl-CoA dehydrogenase-like C-terminal" evidence="13">
    <location>
        <begin position="469"/>
        <end position="591"/>
    </location>
</feature>
<evidence type="ECO:0000256" key="4">
    <source>
        <dbReference type="ARBA" id="ARBA00022827"/>
    </source>
</evidence>
<dbReference type="Proteomes" id="UP000315889">
    <property type="component" value="Unassembled WGS sequence"/>
</dbReference>
<dbReference type="InterPro" id="IPR006089">
    <property type="entry name" value="Acyl-CoA_DH_CS"/>
</dbReference>
<keyword evidence="3 9" id="KW-0285">Flavoprotein</keyword>
<dbReference type="Pfam" id="PF00441">
    <property type="entry name" value="Acyl-CoA_dh_1"/>
    <property type="match status" value="1"/>
</dbReference>
<evidence type="ECO:0000259" key="13">
    <source>
        <dbReference type="Pfam" id="PF12806"/>
    </source>
</evidence>
<sequence length="599" mass="65954">MSMIVNRRDLDFVLYETLGLDKILESDRYADYDRESLDAIMDLCQTIAEDQFLPCAAKLDANEPKFVDGKVETISELKEAIAAYQEAGLCASAYDSDVGGMQLPWMMDQALNGMFVCANNPAHIYLFLTQGVANMLNACGSDELKRKYLPDLVDGNWFGTMCLSEPQAGSSLADIRTKADLNADGSYSISGTKMWISGGEQDITENIIHMVLAKIPGSPPGVKGISLFLVPKNRVNDDGSIGDFNNIALAGLNHKMGCRGATNCLLNFGESGDSIGYLVGEPNQGLANMFHMMNEARISVGMSAVMTGLGGYLYSLDYARNRPQGRPLVNRNPEDPQIMISEHADIKRMLMTQKAFIEGAQTLIYYCAELIDTKKLSDDKDQHQRIDLLLDLLTPICKSWPSEYCLEANKLAIQVLGGYGYTREYPVERLYRDNRLNHIHEGTWGIQGLDILGRKVRMHGGAAVSILRQEIQGTIDSASSHSELVSFCEQLGSSLLLVEETIDAVGKADDPSLALANATIFLDAMGHLVIAWMWLKQAVAALEGKQKGNTADDAFYEGKVSAMKFFFNYELPKIKPNLELVAQLDSTCYDLTAEQFLGV</sequence>
<dbReference type="InterPro" id="IPR046373">
    <property type="entry name" value="Acyl-CoA_Oxase/DH_mid-dom_sf"/>
</dbReference>
<dbReference type="Gene3D" id="1.10.540.10">
    <property type="entry name" value="Acyl-CoA dehydrogenase/oxidase, N-terminal domain"/>
    <property type="match status" value="1"/>
</dbReference>